<proteinExistence type="inferred from homology"/>
<protein>
    <recommendedName>
        <fullName evidence="7">Small-subunit processome Utp12 domain-containing protein</fullName>
    </recommendedName>
</protein>
<evidence type="ECO:0000256" key="6">
    <source>
        <dbReference type="SAM" id="MobiDB-lite"/>
    </source>
</evidence>
<keyword evidence="2" id="KW-0597">Phosphoprotein</keyword>
<dbReference type="PRINTS" id="PR00320">
    <property type="entry name" value="GPROTEINBRPT"/>
</dbReference>
<feature type="repeat" description="WD" evidence="5">
    <location>
        <begin position="502"/>
        <end position="543"/>
    </location>
</feature>
<feature type="repeat" description="WD" evidence="5">
    <location>
        <begin position="416"/>
        <end position="449"/>
    </location>
</feature>
<dbReference type="GeneID" id="88174919"/>
<evidence type="ECO:0000256" key="2">
    <source>
        <dbReference type="ARBA" id="ARBA00022553"/>
    </source>
</evidence>
<evidence type="ECO:0000313" key="8">
    <source>
        <dbReference type="EMBL" id="WPK26501.1"/>
    </source>
</evidence>
<comment type="similarity">
    <text evidence="1">Belongs to the WD repeat PWP2 family.</text>
</comment>
<keyword evidence="9" id="KW-1185">Reference proteome</keyword>
<dbReference type="EMBL" id="CP138897">
    <property type="protein sequence ID" value="WPK26501.1"/>
    <property type="molecule type" value="Genomic_DNA"/>
</dbReference>
<keyword evidence="4" id="KW-0677">Repeat</keyword>
<reference evidence="8 9" key="1">
    <citation type="submission" date="2023-10" db="EMBL/GenBank/DDBJ databases">
        <title>Draft Genome Sequence of Candida saopaulonensis from a very Premature Infant with Sepsis.</title>
        <authorList>
            <person name="Ning Y."/>
            <person name="Dai R."/>
            <person name="Xiao M."/>
            <person name="Xu Y."/>
            <person name="Yan Q."/>
            <person name="Zhang L."/>
        </authorList>
    </citation>
    <scope>NUCLEOTIDE SEQUENCE [LARGE SCALE GENOMIC DNA]</scope>
    <source>
        <strain evidence="8 9">19XY460</strain>
    </source>
</reference>
<feature type="region of interest" description="Disordered" evidence="6">
    <location>
        <begin position="891"/>
        <end position="948"/>
    </location>
</feature>
<dbReference type="PROSITE" id="PS00678">
    <property type="entry name" value="WD_REPEATS_1"/>
    <property type="match status" value="3"/>
</dbReference>
<dbReference type="GO" id="GO:0000028">
    <property type="term" value="P:ribosomal small subunit assembly"/>
    <property type="evidence" value="ECO:0007669"/>
    <property type="project" value="TreeGrafter"/>
</dbReference>
<evidence type="ECO:0000256" key="4">
    <source>
        <dbReference type="ARBA" id="ARBA00022737"/>
    </source>
</evidence>
<dbReference type="AlphaFoldDB" id="A0AAX4HDH0"/>
<dbReference type="GO" id="GO:0034388">
    <property type="term" value="C:Pwp2p-containing subcomplex of 90S preribosome"/>
    <property type="evidence" value="ECO:0007669"/>
    <property type="project" value="TreeGrafter"/>
</dbReference>
<evidence type="ECO:0000256" key="3">
    <source>
        <dbReference type="ARBA" id="ARBA00022574"/>
    </source>
</evidence>
<dbReference type="CDD" id="cd00200">
    <property type="entry name" value="WD40"/>
    <property type="match status" value="1"/>
</dbReference>
<evidence type="ECO:0000256" key="5">
    <source>
        <dbReference type="PROSITE-ProRule" id="PRU00221"/>
    </source>
</evidence>
<keyword evidence="3 5" id="KW-0853">WD repeat</keyword>
<dbReference type="Gene3D" id="2.130.10.10">
    <property type="entry name" value="YVTN repeat-like/Quinoprotein amine dehydrogenase"/>
    <property type="match status" value="3"/>
</dbReference>
<sequence>MPAHTPSSTSSLSPYFHFDSTMKSDFKLSNLVGTVYRKGNVIFTADGTGLLTPVGNRVTYFDLINSKSFTFTYQHRKNIARIALNKQGTLLLSVDDDGRAILVNFVSRVVLHHFNFKGVVHDLQFSSDGHYFAVGVDRYVQIWKTPEFLEERQFAPFVRHRNYAGHYDDVVSVTWSNDSRFVISTSKDMTARIYSVHTEDKDASMTLTGHRDYVVRAFFDITQNIIYTLSKDGALFHWEYVTKEPESESESEDEKMDEDSDSDSDSAAPIKKAVAEPQSQWAIAEKHYLHLESVRVACATFHAASNLLVLGLTTGEFRLYELPSFNVLQQLTMGQNAVDTVAVNNSGEWLAFGSAHLGQLVVYEWQSESYILKQQGHFDSINALCYSPDGSRAVTASDDGKIKVWDLHSGFCLFTFSEHTAAVTAIEFAKKGQVLFSASQDGTVRAWDLIRFRNFRTFTAPHRVQFSCMAVDPSGEVVVAGTHDEFEIYVWSVQTGALLDSLAGHEGPISCLQFGHENSVLVSSSWDKTIRVWNIFSRSQQVEPIEVEHDVLAIAVRPDSQEVAVSTLNGNIVFYDVEDAKQTHNLDIRKDVFSGRHLDDRFELKNNARAKSFTTISYSFDGLSLIAGGNNNSICLYDIADEVLLKRFVVSENMTLEGTLTMLNSSKITDAGISIDAIDTQGEHVDLEKRIDTSLPGSTRGDPSARSVRPQVRVTSVRFSPTSSAFAAATTEGLLVYSTDTEVIFDPFDLDLDVTPQGVLESITEKNWVVALVMAFRLNEQNLLDRVVENVPLKDVKLVCTDLPSVYVNRLLEYLGEKVNRAQGSQHIEFNLTWVKATLESHGRYITLHKYECQPAIRMIQRFLARVAKDIVSVSKKSGYLSEYLLNAKNETANEDQEEAFEGFSGSDDDNEDDMEEDVDEDDEGEWEGGQPKGMSDRFTPDSDVEED</sequence>
<dbReference type="InterPro" id="IPR015943">
    <property type="entry name" value="WD40/YVTN_repeat-like_dom_sf"/>
</dbReference>
<dbReference type="PROSITE" id="PS50082">
    <property type="entry name" value="WD_REPEATS_2"/>
    <property type="match status" value="4"/>
</dbReference>
<dbReference type="GO" id="GO:0032040">
    <property type="term" value="C:small-subunit processome"/>
    <property type="evidence" value="ECO:0007669"/>
    <property type="project" value="TreeGrafter"/>
</dbReference>
<dbReference type="PANTHER" id="PTHR19858:SF0">
    <property type="entry name" value="PERIODIC TRYPTOPHAN PROTEIN 2 HOMOLOG"/>
    <property type="match status" value="1"/>
</dbReference>
<dbReference type="PANTHER" id="PTHR19858">
    <property type="entry name" value="WD40 REPEAT PROTEIN"/>
    <property type="match status" value="1"/>
</dbReference>
<dbReference type="Pfam" id="PF00400">
    <property type="entry name" value="WD40"/>
    <property type="match status" value="5"/>
</dbReference>
<feature type="compositionally biased region" description="Acidic residues" evidence="6">
    <location>
        <begin position="247"/>
        <end position="264"/>
    </location>
</feature>
<feature type="repeat" description="WD" evidence="5">
    <location>
        <begin position="163"/>
        <end position="204"/>
    </location>
</feature>
<feature type="compositionally biased region" description="Acidic residues" evidence="6">
    <location>
        <begin position="893"/>
        <end position="927"/>
    </location>
</feature>
<accession>A0AAX4HDH0</accession>
<dbReference type="GO" id="GO:0000462">
    <property type="term" value="P:maturation of SSU-rRNA from tricistronic rRNA transcript (SSU-rRNA, 5.8S rRNA, LSU-rRNA)"/>
    <property type="evidence" value="ECO:0007669"/>
    <property type="project" value="TreeGrafter"/>
</dbReference>
<evidence type="ECO:0000259" key="7">
    <source>
        <dbReference type="Pfam" id="PF04003"/>
    </source>
</evidence>
<feature type="domain" description="Small-subunit processome Utp12" evidence="7">
    <location>
        <begin position="779"/>
        <end position="886"/>
    </location>
</feature>
<dbReference type="InterPro" id="IPR019775">
    <property type="entry name" value="WD40_repeat_CS"/>
</dbReference>
<dbReference type="RefSeq" id="XP_062878882.1">
    <property type="nucleotide sequence ID" value="XM_063022812.1"/>
</dbReference>
<dbReference type="InterPro" id="IPR036322">
    <property type="entry name" value="WD40_repeat_dom_sf"/>
</dbReference>
<dbReference type="Pfam" id="PF04003">
    <property type="entry name" value="Utp12"/>
    <property type="match status" value="1"/>
</dbReference>
<gene>
    <name evidence="8" type="ORF">PUMCH_003856</name>
</gene>
<evidence type="ECO:0000313" key="9">
    <source>
        <dbReference type="Proteomes" id="UP001338582"/>
    </source>
</evidence>
<organism evidence="8 9">
    <name type="scientific">Australozyma saopauloensis</name>
    <dbReference type="NCBI Taxonomy" id="291208"/>
    <lineage>
        <taxon>Eukaryota</taxon>
        <taxon>Fungi</taxon>
        <taxon>Dikarya</taxon>
        <taxon>Ascomycota</taxon>
        <taxon>Saccharomycotina</taxon>
        <taxon>Pichiomycetes</taxon>
        <taxon>Metschnikowiaceae</taxon>
        <taxon>Australozyma</taxon>
    </lineage>
</organism>
<dbReference type="PROSITE" id="PS50294">
    <property type="entry name" value="WD_REPEATS_REGION"/>
    <property type="match status" value="4"/>
</dbReference>
<dbReference type="Proteomes" id="UP001338582">
    <property type="component" value="Chromosome 4"/>
</dbReference>
<dbReference type="InterPro" id="IPR007148">
    <property type="entry name" value="SSU_processome_Utp12"/>
</dbReference>
<feature type="region of interest" description="Disordered" evidence="6">
    <location>
        <begin position="245"/>
        <end position="270"/>
    </location>
</feature>
<dbReference type="InterPro" id="IPR027145">
    <property type="entry name" value="PWP2"/>
</dbReference>
<dbReference type="FunFam" id="2.130.10.10:FF:000602">
    <property type="entry name" value="Periodic tryptophan protein 2"/>
    <property type="match status" value="1"/>
</dbReference>
<dbReference type="SMART" id="SM00320">
    <property type="entry name" value="WD40"/>
    <property type="match status" value="12"/>
</dbReference>
<dbReference type="KEGG" id="asau:88174919"/>
<name>A0AAX4HDH0_9ASCO</name>
<feature type="repeat" description="WD" evidence="5">
    <location>
        <begin position="374"/>
        <end position="415"/>
    </location>
</feature>
<dbReference type="InterPro" id="IPR001680">
    <property type="entry name" value="WD40_rpt"/>
</dbReference>
<dbReference type="InterPro" id="IPR020472">
    <property type="entry name" value="WD40_PAC1"/>
</dbReference>
<dbReference type="SUPFAM" id="SSF50978">
    <property type="entry name" value="WD40 repeat-like"/>
    <property type="match status" value="3"/>
</dbReference>
<evidence type="ECO:0000256" key="1">
    <source>
        <dbReference type="ARBA" id="ARBA00010226"/>
    </source>
</evidence>